<comment type="caution">
    <text evidence="2">The sequence shown here is derived from an EMBL/GenBank/DDBJ whole genome shotgun (WGS) entry which is preliminary data.</text>
</comment>
<reference evidence="2 3" key="1">
    <citation type="journal article" date="2007" name="Int. J. Syst. Evol. Microbiol.">
        <title>Halomonas saccharevitans sp. nov., Halomonas arcis sp. nov. and Halomonas subterranea sp. nov., halophilic bacteria isolated from hypersaline environments of China.</title>
        <authorList>
            <person name="Xu X.W."/>
            <person name="Wu Y.H."/>
            <person name="Zhou Z."/>
            <person name="Wang C.S."/>
            <person name="Zhou Y.G."/>
            <person name="Zhang H.B."/>
            <person name="Wang Y."/>
            <person name="Wu M."/>
        </authorList>
    </citation>
    <scope>NUCLEOTIDE SEQUENCE [LARGE SCALE GENOMIC DNA]</scope>
    <source>
        <strain evidence="2 3">TBZ3</strain>
    </source>
</reference>
<feature type="transmembrane region" description="Helical" evidence="1">
    <location>
        <begin position="60"/>
        <end position="81"/>
    </location>
</feature>
<feature type="transmembrane region" description="Helical" evidence="1">
    <location>
        <begin position="36"/>
        <end position="54"/>
    </location>
</feature>
<proteinExistence type="predicted"/>
<feature type="transmembrane region" description="Helical" evidence="1">
    <location>
        <begin position="134"/>
        <end position="155"/>
    </location>
</feature>
<evidence type="ECO:0000313" key="2">
    <source>
        <dbReference type="EMBL" id="TLF51811.1"/>
    </source>
</evidence>
<sequence length="164" mass="18101">MTWPLTVWLLQGTLGPWPLLLVGCGLIAWRLPQARGLAFVAAIALLVVGFAIDAELGMRGYPVAVNAVLLATFALSLWRGMPVVEQLARIKEPNLPARGVIYTRRVTQAWCGFFVVNGSIAAWSALYADLAAWSLYNGVISYALIALMFTGEWCCRRRLRRYAS</sequence>
<feature type="transmembrane region" description="Helical" evidence="1">
    <location>
        <begin position="109"/>
        <end position="128"/>
    </location>
</feature>
<accession>A0A5R8MIM3</accession>
<keyword evidence="1" id="KW-0472">Membrane</keyword>
<dbReference type="AlphaFoldDB" id="A0A5R8MIM3"/>
<gene>
    <name evidence="2" type="ORF">FEI13_07590</name>
</gene>
<evidence type="ECO:0000256" key="1">
    <source>
        <dbReference type="SAM" id="Phobius"/>
    </source>
</evidence>
<keyword evidence="3" id="KW-1185">Reference proteome</keyword>
<organism evidence="2 3">
    <name type="scientific">Halomonas urmiana</name>
    <dbReference type="NCBI Taxonomy" id="490901"/>
    <lineage>
        <taxon>Bacteria</taxon>
        <taxon>Pseudomonadati</taxon>
        <taxon>Pseudomonadota</taxon>
        <taxon>Gammaproteobacteria</taxon>
        <taxon>Oceanospirillales</taxon>
        <taxon>Halomonadaceae</taxon>
        <taxon>Halomonas</taxon>
    </lineage>
</organism>
<dbReference type="Proteomes" id="UP000306973">
    <property type="component" value="Unassembled WGS sequence"/>
</dbReference>
<feature type="transmembrane region" description="Helical" evidence="1">
    <location>
        <begin position="6"/>
        <end position="29"/>
    </location>
</feature>
<dbReference type="OrthoDB" id="8537043at2"/>
<evidence type="ECO:0008006" key="4">
    <source>
        <dbReference type="Google" id="ProtNLM"/>
    </source>
</evidence>
<dbReference type="EMBL" id="VBUI01000009">
    <property type="protein sequence ID" value="TLF51811.1"/>
    <property type="molecule type" value="Genomic_DNA"/>
</dbReference>
<keyword evidence="1" id="KW-0812">Transmembrane</keyword>
<protein>
    <recommendedName>
        <fullName evidence="4">DNA gyrase subunit B</fullName>
    </recommendedName>
</protein>
<name>A0A5R8MIM3_9GAMM</name>
<keyword evidence="1" id="KW-1133">Transmembrane helix</keyword>
<evidence type="ECO:0000313" key="3">
    <source>
        <dbReference type="Proteomes" id="UP000306973"/>
    </source>
</evidence>